<dbReference type="PANTHER" id="PTHR47756">
    <property type="entry name" value="BLL6612 PROTEIN-RELATED"/>
    <property type="match status" value="1"/>
</dbReference>
<reference evidence="5" key="1">
    <citation type="journal article" date="2019" name="Int. J. Syst. Evol. Microbiol.">
        <title>The Global Catalogue of Microorganisms (GCM) 10K type strain sequencing project: providing services to taxonomists for standard genome sequencing and annotation.</title>
        <authorList>
            <consortium name="The Broad Institute Genomics Platform"/>
            <consortium name="The Broad Institute Genome Sequencing Center for Infectious Disease"/>
            <person name="Wu L."/>
            <person name="Ma J."/>
        </authorList>
    </citation>
    <scope>NUCLEOTIDE SEQUENCE [LARGE SCALE GENOMIC DNA]</scope>
    <source>
        <strain evidence="5">JCM 18053</strain>
    </source>
</reference>
<organism evidence="4 5">
    <name type="scientific">Prosthecobacter algae</name>
    <dbReference type="NCBI Taxonomy" id="1144682"/>
    <lineage>
        <taxon>Bacteria</taxon>
        <taxon>Pseudomonadati</taxon>
        <taxon>Verrucomicrobiota</taxon>
        <taxon>Verrucomicrobiia</taxon>
        <taxon>Verrucomicrobiales</taxon>
        <taxon>Verrucomicrobiaceae</taxon>
        <taxon>Prosthecobacter</taxon>
    </lineage>
</organism>
<dbReference type="SUPFAM" id="SSF88659">
    <property type="entry name" value="Sigma3 and sigma4 domains of RNA polymerase sigma factors"/>
    <property type="match status" value="1"/>
</dbReference>
<evidence type="ECO:0000259" key="2">
    <source>
        <dbReference type="Pfam" id="PF08281"/>
    </source>
</evidence>
<dbReference type="EMBL" id="BAABIA010000012">
    <property type="protein sequence ID" value="GAA5148895.1"/>
    <property type="molecule type" value="Genomic_DNA"/>
</dbReference>
<evidence type="ECO:0000313" key="4">
    <source>
        <dbReference type="EMBL" id="GAA5148895.1"/>
    </source>
</evidence>
<sequence>MSASASSAESGISQLADHLFRHESGKLVSILTGIFGIHRLQMAEDVVQEALARALQTWPFYGVPVNPAAWLMQTAKNLALDLIRRESSFQQKQPHIVHFIEQRMAETETGEEPRFDGEIKDDRLRLMFACCHPQLPQEAQTALALKVMCGFSPLEIARAFLTSEAAIAKRLTRARQKLQEEAVAFEIPSGVELPVRLEVVLQILYLLFNEGYKASSGLRLIREDLCHEAIRLTSLLAAHPAGNKPRTHALLALMLLNGARFAARLDAGGDILRLEEQDRRRWDKGMIQRGIFHLGLSTQGDQASEYHLQAGIAACHSLAPEAASTDWPQILRLYDHLLQMNDSPIIALNRAVALAKVEGPAQGLAAVEAILDRQPLDSYHLFHAVMGELEAQQQHYQSAAAHLRAALKLTEMASEQSLLSKRLQEIEQSN</sequence>
<comment type="caution">
    <text evidence="4">The sequence shown here is derived from an EMBL/GenBank/DDBJ whole genome shotgun (WGS) entry which is preliminary data.</text>
</comment>
<dbReference type="SUPFAM" id="SSF88946">
    <property type="entry name" value="Sigma2 domain of RNA polymerase sigma factors"/>
    <property type="match status" value="1"/>
</dbReference>
<dbReference type="Pfam" id="PF08281">
    <property type="entry name" value="Sigma70_r4_2"/>
    <property type="match status" value="1"/>
</dbReference>
<dbReference type="InterPro" id="IPR046531">
    <property type="entry name" value="DUF6596"/>
</dbReference>
<evidence type="ECO:0000313" key="5">
    <source>
        <dbReference type="Proteomes" id="UP001499852"/>
    </source>
</evidence>
<dbReference type="InterPro" id="IPR036388">
    <property type="entry name" value="WH-like_DNA-bd_sf"/>
</dbReference>
<gene>
    <name evidence="4" type="ORF">GCM10023213_45820</name>
</gene>
<feature type="domain" description="RNA polymerase sigma factor 70 region 4 type 2" evidence="2">
    <location>
        <begin position="127"/>
        <end position="178"/>
    </location>
</feature>
<dbReference type="Proteomes" id="UP001499852">
    <property type="component" value="Unassembled WGS sequence"/>
</dbReference>
<dbReference type="Pfam" id="PF20239">
    <property type="entry name" value="DUF6596"/>
    <property type="match status" value="1"/>
</dbReference>
<dbReference type="NCBIfam" id="TIGR02937">
    <property type="entry name" value="sigma70-ECF"/>
    <property type="match status" value="1"/>
</dbReference>
<dbReference type="InterPro" id="IPR013325">
    <property type="entry name" value="RNA_pol_sigma_r2"/>
</dbReference>
<proteinExistence type="predicted"/>
<accession>A0ABP9PS55</accession>
<dbReference type="RefSeq" id="WP_345738747.1">
    <property type="nucleotide sequence ID" value="NZ_BAABIA010000012.1"/>
</dbReference>
<dbReference type="InterPro" id="IPR014284">
    <property type="entry name" value="RNA_pol_sigma-70_dom"/>
</dbReference>
<dbReference type="Gene3D" id="1.10.10.10">
    <property type="entry name" value="Winged helix-like DNA-binding domain superfamily/Winged helix DNA-binding domain"/>
    <property type="match status" value="1"/>
</dbReference>
<evidence type="ECO:0000259" key="3">
    <source>
        <dbReference type="Pfam" id="PF20239"/>
    </source>
</evidence>
<keyword evidence="5" id="KW-1185">Reference proteome</keyword>
<evidence type="ECO:0000259" key="1">
    <source>
        <dbReference type="Pfam" id="PF04542"/>
    </source>
</evidence>
<dbReference type="InterPro" id="IPR013249">
    <property type="entry name" value="RNA_pol_sigma70_r4_t2"/>
</dbReference>
<dbReference type="Gene3D" id="1.10.1740.10">
    <property type="match status" value="1"/>
</dbReference>
<feature type="domain" description="DUF6596" evidence="3">
    <location>
        <begin position="196"/>
        <end position="294"/>
    </location>
</feature>
<feature type="domain" description="RNA polymerase sigma-70 region 2" evidence="1">
    <location>
        <begin position="19"/>
        <end position="87"/>
    </location>
</feature>
<dbReference type="InterPro" id="IPR007627">
    <property type="entry name" value="RNA_pol_sigma70_r2"/>
</dbReference>
<dbReference type="Pfam" id="PF04542">
    <property type="entry name" value="Sigma70_r2"/>
    <property type="match status" value="1"/>
</dbReference>
<name>A0ABP9PS55_9BACT</name>
<dbReference type="PANTHER" id="PTHR47756:SF2">
    <property type="entry name" value="BLL6612 PROTEIN"/>
    <property type="match status" value="1"/>
</dbReference>
<protein>
    <submittedName>
        <fullName evidence="4">RNA polymerase sigma factor</fullName>
    </submittedName>
</protein>
<dbReference type="InterPro" id="IPR013324">
    <property type="entry name" value="RNA_pol_sigma_r3/r4-like"/>
</dbReference>